<feature type="transmembrane region" description="Helical" evidence="7">
    <location>
        <begin position="332"/>
        <end position="351"/>
    </location>
</feature>
<dbReference type="PROSITE" id="PS00211">
    <property type="entry name" value="ABC_TRANSPORTER_1"/>
    <property type="match status" value="1"/>
</dbReference>
<feature type="transmembrane region" description="Helical" evidence="7">
    <location>
        <begin position="229"/>
        <end position="253"/>
    </location>
</feature>
<name>A0ABS3WJG5_9BACL</name>
<dbReference type="RefSeq" id="WP_208851026.1">
    <property type="nucleotide sequence ID" value="NZ_JAGGDJ010000058.1"/>
</dbReference>
<dbReference type="Proteomes" id="UP000670947">
    <property type="component" value="Unassembled WGS sequence"/>
</dbReference>
<evidence type="ECO:0000256" key="5">
    <source>
        <dbReference type="ARBA" id="ARBA00022989"/>
    </source>
</evidence>
<keyword evidence="6 7" id="KW-0472">Membrane</keyword>
<dbReference type="SUPFAM" id="SSF90123">
    <property type="entry name" value="ABC transporter transmembrane region"/>
    <property type="match status" value="1"/>
</dbReference>
<sequence length="756" mass="83300">MLNRRGVGRDDIVYAMVCDRTTDGRFLDTHLILTGDRLLIAASLEEPATEKTYKGYAAGKPGRHDDSRPGGGAGWSLEEIGLDRIESLAVVNLVASGMIVVRAEEERVVAAFTNGEMGRASRFASAFEKLKKGEPLDELQLHEEHGQAACPKCGMIYPEEGRQVCPKCMKKHAIFARLLSFAGHYRSSIVLIILFMLLNSGTSLVIPYLQGTVLIDQGLGGEGPFAHRIGLIVALIIGFRTLALLFGVLYGVINAKMSANIAFDLKASVFSAMQRLSLSFFQRKQTGQLMTRVNNDATELQYFFVDGMSYFIVNAMNIIGITVVLLALDWKLTLLCYILLPVVVVLVRKSFPRLWRLSWRRHRTISRMNAIISDTIRGTRVVKAFGKEQKEIERFHTANQAYSHADQSFNKFGGTVFPVLNILTQTGGILIWAFGGWMVMGGTISFGKVLTFVSYMHMLYGPIQFMNNIVSWWSYCMSAAQRIFEIQDAVPEVSEKPDAVHLERMRGEIEVANVVFGYEPNKAILKQVSMRAKPGQMIGVVGHSGAGKSTLVNLISRLYDVSEGEVRIDGINVKELSAASLRGNIGIVSQDVYVFSGSIAENIAYADPDCSLEDIIYAASVAHAHDFIMKLPDGYDTIVGTGGHNLSGGEKQRLSIARAVLHNPRILILDEATASLDTETELHIQAALDALVKGRTTIAIAHRLSTLRNADYLLVMDNGKVAESGTHEELMARKGAYFDLVKKHDEALKMNEVISA</sequence>
<dbReference type="InterPro" id="IPR003439">
    <property type="entry name" value="ABC_transporter-like_ATP-bd"/>
</dbReference>
<dbReference type="InterPro" id="IPR017871">
    <property type="entry name" value="ABC_transporter-like_CS"/>
</dbReference>
<keyword evidence="4 10" id="KW-0067">ATP-binding</keyword>
<dbReference type="InterPro" id="IPR003593">
    <property type="entry name" value="AAA+_ATPase"/>
</dbReference>
<dbReference type="Pfam" id="PF00664">
    <property type="entry name" value="ABC_membrane"/>
    <property type="match status" value="1"/>
</dbReference>
<proteinExistence type="predicted"/>
<feature type="transmembrane region" description="Helical" evidence="7">
    <location>
        <begin position="302"/>
        <end position="326"/>
    </location>
</feature>
<evidence type="ECO:0000313" key="11">
    <source>
        <dbReference type="Proteomes" id="UP000670947"/>
    </source>
</evidence>
<dbReference type="PANTHER" id="PTHR43394:SF1">
    <property type="entry name" value="ATP-BINDING CASSETTE SUB-FAMILY B MEMBER 10, MITOCHONDRIAL"/>
    <property type="match status" value="1"/>
</dbReference>
<gene>
    <name evidence="10" type="ORF">I8J29_30215</name>
</gene>
<keyword evidence="11" id="KW-1185">Reference proteome</keyword>
<dbReference type="Pfam" id="PF00005">
    <property type="entry name" value="ABC_tran"/>
    <property type="match status" value="1"/>
</dbReference>
<evidence type="ECO:0000259" key="9">
    <source>
        <dbReference type="PROSITE" id="PS50929"/>
    </source>
</evidence>
<dbReference type="EMBL" id="JAGGDJ010000058">
    <property type="protein sequence ID" value="MBO7748469.1"/>
    <property type="molecule type" value="Genomic_DNA"/>
</dbReference>
<evidence type="ECO:0000259" key="8">
    <source>
        <dbReference type="PROSITE" id="PS50893"/>
    </source>
</evidence>
<keyword evidence="5 7" id="KW-1133">Transmembrane helix</keyword>
<dbReference type="PROSITE" id="PS50929">
    <property type="entry name" value="ABC_TM1F"/>
    <property type="match status" value="1"/>
</dbReference>
<dbReference type="SMART" id="SM00382">
    <property type="entry name" value="AAA"/>
    <property type="match status" value="1"/>
</dbReference>
<evidence type="ECO:0000256" key="4">
    <source>
        <dbReference type="ARBA" id="ARBA00022840"/>
    </source>
</evidence>
<evidence type="ECO:0000313" key="10">
    <source>
        <dbReference type="EMBL" id="MBO7748469.1"/>
    </source>
</evidence>
<dbReference type="GO" id="GO:0005524">
    <property type="term" value="F:ATP binding"/>
    <property type="evidence" value="ECO:0007669"/>
    <property type="project" value="UniProtKB-KW"/>
</dbReference>
<dbReference type="Gene3D" id="1.20.1560.10">
    <property type="entry name" value="ABC transporter type 1, transmembrane domain"/>
    <property type="match status" value="1"/>
</dbReference>
<dbReference type="CDD" id="cd18563">
    <property type="entry name" value="ABC_6TM_exporter_like"/>
    <property type="match status" value="1"/>
</dbReference>
<dbReference type="PROSITE" id="PS50893">
    <property type="entry name" value="ABC_TRANSPORTER_2"/>
    <property type="match status" value="1"/>
</dbReference>
<organism evidence="10 11">
    <name type="scientific">Paenibacillus artemisiicola</name>
    <dbReference type="NCBI Taxonomy" id="1172618"/>
    <lineage>
        <taxon>Bacteria</taxon>
        <taxon>Bacillati</taxon>
        <taxon>Bacillota</taxon>
        <taxon>Bacilli</taxon>
        <taxon>Bacillales</taxon>
        <taxon>Paenibacillaceae</taxon>
        <taxon>Paenibacillus</taxon>
    </lineage>
</organism>
<comment type="subcellular location">
    <subcellularLocation>
        <location evidence="1">Cell membrane</location>
        <topology evidence="1">Multi-pass membrane protein</topology>
    </subcellularLocation>
</comment>
<evidence type="ECO:0000256" key="6">
    <source>
        <dbReference type="ARBA" id="ARBA00023136"/>
    </source>
</evidence>
<keyword evidence="3" id="KW-0547">Nucleotide-binding</keyword>
<feature type="domain" description="ABC transmembrane type-1" evidence="9">
    <location>
        <begin position="190"/>
        <end position="471"/>
    </location>
</feature>
<dbReference type="PANTHER" id="PTHR43394">
    <property type="entry name" value="ATP-DEPENDENT PERMEASE MDL1, MITOCHONDRIAL"/>
    <property type="match status" value="1"/>
</dbReference>
<dbReference type="InterPro" id="IPR036640">
    <property type="entry name" value="ABC1_TM_sf"/>
</dbReference>
<feature type="transmembrane region" description="Helical" evidence="7">
    <location>
        <begin position="189"/>
        <end position="209"/>
    </location>
</feature>
<protein>
    <submittedName>
        <fullName evidence="10">ATP-binding cassette domain-containing protein</fullName>
    </submittedName>
</protein>
<comment type="caution">
    <text evidence="10">The sequence shown here is derived from an EMBL/GenBank/DDBJ whole genome shotgun (WGS) entry which is preliminary data.</text>
</comment>
<keyword evidence="2 7" id="KW-0812">Transmembrane</keyword>
<dbReference type="InterPro" id="IPR039421">
    <property type="entry name" value="Type_1_exporter"/>
</dbReference>
<evidence type="ECO:0000256" key="1">
    <source>
        <dbReference type="ARBA" id="ARBA00004651"/>
    </source>
</evidence>
<reference evidence="10 11" key="1">
    <citation type="submission" date="2021-03" db="EMBL/GenBank/DDBJ databases">
        <title>Paenibacillus artemisicola MWE-103 whole genome sequence.</title>
        <authorList>
            <person name="Ham Y.J."/>
        </authorList>
    </citation>
    <scope>NUCLEOTIDE SEQUENCE [LARGE SCALE GENOMIC DNA]</scope>
    <source>
        <strain evidence="10 11">MWE-103</strain>
    </source>
</reference>
<evidence type="ECO:0000256" key="7">
    <source>
        <dbReference type="SAM" id="Phobius"/>
    </source>
</evidence>
<feature type="domain" description="ABC transporter" evidence="8">
    <location>
        <begin position="509"/>
        <end position="743"/>
    </location>
</feature>
<dbReference type="SUPFAM" id="SSF52540">
    <property type="entry name" value="P-loop containing nucleoside triphosphate hydrolases"/>
    <property type="match status" value="1"/>
</dbReference>
<dbReference type="Gene3D" id="3.40.50.300">
    <property type="entry name" value="P-loop containing nucleotide triphosphate hydrolases"/>
    <property type="match status" value="1"/>
</dbReference>
<dbReference type="InterPro" id="IPR011527">
    <property type="entry name" value="ABC1_TM_dom"/>
</dbReference>
<evidence type="ECO:0000256" key="2">
    <source>
        <dbReference type="ARBA" id="ARBA00022692"/>
    </source>
</evidence>
<dbReference type="InterPro" id="IPR027417">
    <property type="entry name" value="P-loop_NTPase"/>
</dbReference>
<evidence type="ECO:0000256" key="3">
    <source>
        <dbReference type="ARBA" id="ARBA00022741"/>
    </source>
</evidence>
<accession>A0ABS3WJG5</accession>